<organism evidence="1 2">
    <name type="scientific">Nocardioides simplex</name>
    <name type="common">Arthrobacter simplex</name>
    <dbReference type="NCBI Taxonomy" id="2045"/>
    <lineage>
        <taxon>Bacteria</taxon>
        <taxon>Bacillati</taxon>
        <taxon>Actinomycetota</taxon>
        <taxon>Actinomycetes</taxon>
        <taxon>Propionibacteriales</taxon>
        <taxon>Nocardioidaceae</taxon>
        <taxon>Pimelobacter</taxon>
    </lineage>
</organism>
<dbReference type="KEGG" id="psim:KR76_02010"/>
<dbReference type="STRING" id="2045.KR76_02010"/>
<keyword evidence="2" id="KW-1185">Reference proteome</keyword>
<dbReference type="OrthoDB" id="3836417at2"/>
<accession>A0A0A1DF48</accession>
<dbReference type="EMBL" id="CP009896">
    <property type="protein sequence ID" value="AIY15851.1"/>
    <property type="molecule type" value="Genomic_DNA"/>
</dbReference>
<gene>
    <name evidence="1" type="ORF">KR76_02010</name>
</gene>
<evidence type="ECO:0000313" key="2">
    <source>
        <dbReference type="Proteomes" id="UP000030300"/>
    </source>
</evidence>
<sequence>MSQPHSLTWGDIRLAGDVVDPDAEFVIEAMADGTKLGTAKALTEFVKSLQVDGSLAVMNGHDNAETVLQLRVSAPDGKAAGPATAKAAAALAANASADPIPPLVWVSPLEEAATCVYDVYAAAPERDEGNDWDLDEEVQECRYFTVTMSRHPFSRPPDPVTVPALPVPPASETKTVVDTCDSASGWTVPTAYGFGTVQRTNEILNPSPVQGISRWTADPGTAIGAVSAASVTPPMDHTWVDILVTAFELEPIVGLANRRMLAESVEGSSAHVVAPGDRIYLRNEVAVRVTAAGGGGAVKDGSTIKLVVDQWNGATSSGQTEIGSLVAIAGGADANGWVYKTIQGYYTVPAGTTRIRLALVHAYAPVAREKIYASNFMMERVPAGAVGARSFLMGTNTNSATSYSGWTGTPYSSTTVEVAKPSPTSAGGSVIASGAPVGVYGARSLELRRTGVTAAPGALPYLRISAAASVAGVATDPTFKRGLGTLSPITPIAVMPSLVSGYLDYYFTAADFDRLSISLAAPAQPAAPSASIAVAEVAHTNLIVSSSTNRQRSRTAIILGSAATQAAIRLYDSTTPTPGPLGTDILVYSTKNAALAPPMRPFLTSGGATVDTAMISGARNTLATPAVFRIQATKLRDGMHGLVGRLNVTTAGTLTWTTRIVDSAGAATIGSGVTDSGSIEVPVTSGYRAINLAAMLLPPVEVEGNQLVEITITGTANMSWDEFWLFNLTEGSLTWVRDADSMTWIEIRPAELGKLPSIYGGTGAFGTNPVCIDYKTIGADFGAADQHYTDPGPLQIFAVTSTSLKAQSDLWFYPRYLDAVIDEAA</sequence>
<reference evidence="1 2" key="1">
    <citation type="journal article" date="2015" name="Genome Announc.">
        <title>Complete Genome Sequence of Steroid-Transforming Nocardioides simplex VKM Ac-2033D.</title>
        <authorList>
            <person name="Shtratnikova V.Y."/>
            <person name="Schelkunov M.I."/>
            <person name="Pekov Y.A."/>
            <person name="Fokina V.V."/>
            <person name="Logacheva M.D."/>
            <person name="Sokolov S.L."/>
            <person name="Bragin E.Y."/>
            <person name="Ashapkin V.V."/>
            <person name="Donova M.V."/>
        </authorList>
    </citation>
    <scope>NUCLEOTIDE SEQUENCE [LARGE SCALE GENOMIC DNA]</scope>
    <source>
        <strain evidence="1 2">VKM Ac-2033D</strain>
    </source>
</reference>
<dbReference type="AlphaFoldDB" id="A0A0A1DF48"/>
<dbReference type="GeneID" id="96607759"/>
<protein>
    <submittedName>
        <fullName evidence="1">Uncharacterized protein</fullName>
    </submittedName>
</protein>
<dbReference type="HOGENOM" id="CLU_343164_0_0_11"/>
<evidence type="ECO:0000313" key="1">
    <source>
        <dbReference type="EMBL" id="AIY15851.1"/>
    </source>
</evidence>
<dbReference type="Proteomes" id="UP000030300">
    <property type="component" value="Chromosome"/>
</dbReference>
<proteinExistence type="predicted"/>
<dbReference type="RefSeq" id="WP_038676267.1">
    <property type="nucleotide sequence ID" value="NZ_CP009896.1"/>
</dbReference>
<name>A0A0A1DF48_NOCSI</name>